<dbReference type="Pfam" id="PF09905">
    <property type="entry name" value="VF530"/>
    <property type="match status" value="1"/>
</dbReference>
<dbReference type="OrthoDB" id="9806870at2"/>
<dbReference type="GO" id="GO:0003677">
    <property type="term" value="F:DNA binding"/>
    <property type="evidence" value="ECO:0007669"/>
    <property type="project" value="InterPro"/>
</dbReference>
<evidence type="ECO:0000256" key="1">
    <source>
        <dbReference type="SAM" id="MobiDB-lite"/>
    </source>
</evidence>
<feature type="compositionally biased region" description="Low complexity" evidence="1">
    <location>
        <begin position="10"/>
        <end position="19"/>
    </location>
</feature>
<dbReference type="RefSeq" id="WP_088250189.1">
    <property type="nucleotide sequence ID" value="NZ_BNAM01000012.1"/>
</dbReference>
<evidence type="ECO:0000313" key="2">
    <source>
        <dbReference type="EMBL" id="OWL93571.1"/>
    </source>
</evidence>
<dbReference type="Proteomes" id="UP000197208">
    <property type="component" value="Unassembled WGS sequence"/>
</dbReference>
<reference evidence="2 3" key="1">
    <citation type="submission" date="2017-05" db="EMBL/GenBank/DDBJ databases">
        <title>De novo genome assembly of Deniococcus indicus strain DR1.</title>
        <authorList>
            <person name="Chauhan D."/>
            <person name="Yennamalli R.M."/>
            <person name="Priyadarshini R."/>
        </authorList>
    </citation>
    <scope>NUCLEOTIDE SEQUENCE [LARGE SCALE GENOMIC DNA]</scope>
    <source>
        <strain evidence="2 3">DR1</strain>
    </source>
</reference>
<organism evidence="2 3">
    <name type="scientific">Deinococcus indicus</name>
    <dbReference type="NCBI Taxonomy" id="223556"/>
    <lineage>
        <taxon>Bacteria</taxon>
        <taxon>Thermotogati</taxon>
        <taxon>Deinococcota</taxon>
        <taxon>Deinococci</taxon>
        <taxon>Deinococcales</taxon>
        <taxon>Deinococcaceae</taxon>
        <taxon>Deinococcus</taxon>
    </lineage>
</organism>
<evidence type="ECO:0000313" key="3">
    <source>
        <dbReference type="Proteomes" id="UP000197208"/>
    </source>
</evidence>
<sequence length="92" mass="10242">MVDPEDKTASAEAPAAPSTVNRSPSGDPLHGVTLAMIVERLHDAYGWDELARMVPVRCFQFDPSVQSSLKFLRRTPWARAKVEALYRDLVTT</sequence>
<gene>
    <name evidence="2" type="ORF">CBQ26_19025</name>
</gene>
<accession>A0A246BEC0</accession>
<dbReference type="EMBL" id="NHMK01000033">
    <property type="protein sequence ID" value="OWL93571.1"/>
    <property type="molecule type" value="Genomic_DNA"/>
</dbReference>
<comment type="caution">
    <text evidence="2">The sequence shown here is derived from an EMBL/GenBank/DDBJ whole genome shotgun (WGS) entry which is preliminary data.</text>
</comment>
<dbReference type="AlphaFoldDB" id="A0A246BEC0"/>
<keyword evidence="3" id="KW-1185">Reference proteome</keyword>
<name>A0A246BEC0_9DEIO</name>
<dbReference type="InterPro" id="IPR018668">
    <property type="entry name" value="DNA-binding_VF530-like"/>
</dbReference>
<feature type="region of interest" description="Disordered" evidence="1">
    <location>
        <begin position="1"/>
        <end position="28"/>
    </location>
</feature>
<proteinExistence type="predicted"/>
<protein>
    <submittedName>
        <fullName evidence="2">Transporter</fullName>
    </submittedName>
</protein>
<dbReference type="InterPro" id="IPR036361">
    <property type="entry name" value="SAP_dom_sf"/>
</dbReference>
<dbReference type="Gene3D" id="1.10.720.30">
    <property type="entry name" value="SAP domain"/>
    <property type="match status" value="1"/>
</dbReference>